<sequence>MTVFQFKRGTREEHEDYVGDPGEITVLVDDGYRPVVHDGVTSGGIPLAFADEDADRQPSDDGGRGIPAFVRDFETGDAALWDADAGFEVRWPGSLAGDYSLHFDGRGDTDDSFVAETTFERDEYAGVSWLWRVPSVREDGRPQVWARSGETDAFLVAVDDGGVAGAGHLLTWDGDEYVDTGVELDADTTYEVTVSNVDYDDGRFDVSARTLDGDRVGRSSNHAFWGDATGVDALRVVGAGTEQYVDNVAVDRPA</sequence>
<name>A0ABD5NGM6_9EURY</name>
<dbReference type="InterPro" id="IPR041352">
    <property type="entry name" value="Mtd_N"/>
</dbReference>
<feature type="domain" description="Major tropism determinant N-terminal" evidence="1">
    <location>
        <begin position="5"/>
        <end position="41"/>
    </location>
</feature>
<dbReference type="GeneID" id="69118804"/>
<dbReference type="Proteomes" id="UP001595660">
    <property type="component" value="Unassembled WGS sequence"/>
</dbReference>
<evidence type="ECO:0000259" key="1">
    <source>
        <dbReference type="Pfam" id="PF18454"/>
    </source>
</evidence>
<dbReference type="AlphaFoldDB" id="A0ABD5NGM6"/>
<dbReference type="Gene3D" id="2.10.10.30">
    <property type="match status" value="1"/>
</dbReference>
<organism evidence="2 3">
    <name type="scientific">Halobacterium litoreum</name>
    <dbReference type="NCBI Taxonomy" id="2039234"/>
    <lineage>
        <taxon>Archaea</taxon>
        <taxon>Methanobacteriati</taxon>
        <taxon>Methanobacteriota</taxon>
        <taxon>Stenosarchaea group</taxon>
        <taxon>Halobacteria</taxon>
        <taxon>Halobacteriales</taxon>
        <taxon>Halobacteriaceae</taxon>
        <taxon>Halobacterium</taxon>
    </lineage>
</organism>
<proteinExistence type="predicted"/>
<dbReference type="EMBL" id="JBHRWN010000002">
    <property type="protein sequence ID" value="MFC3478192.1"/>
    <property type="molecule type" value="Genomic_DNA"/>
</dbReference>
<comment type="caution">
    <text evidence="2">The sequence shown here is derived from an EMBL/GenBank/DDBJ whole genome shotgun (WGS) entry which is preliminary data.</text>
</comment>
<evidence type="ECO:0000313" key="3">
    <source>
        <dbReference type="Proteomes" id="UP001595660"/>
    </source>
</evidence>
<reference evidence="2 3" key="1">
    <citation type="journal article" date="2019" name="Int. J. Syst. Evol. Microbiol.">
        <title>The Global Catalogue of Microorganisms (GCM) 10K type strain sequencing project: providing services to taxonomists for standard genome sequencing and annotation.</title>
        <authorList>
            <consortium name="The Broad Institute Genomics Platform"/>
            <consortium name="The Broad Institute Genome Sequencing Center for Infectious Disease"/>
            <person name="Wu L."/>
            <person name="Ma J."/>
        </authorList>
    </citation>
    <scope>NUCLEOTIDE SEQUENCE [LARGE SCALE GENOMIC DNA]</scope>
    <source>
        <strain evidence="2 3">CGMCC 1.12562</strain>
    </source>
</reference>
<dbReference type="Pfam" id="PF18454">
    <property type="entry name" value="Mtd_N"/>
    <property type="match status" value="1"/>
</dbReference>
<gene>
    <name evidence="2" type="ORF">ACFOKC_10710</name>
</gene>
<keyword evidence="3" id="KW-1185">Reference proteome</keyword>
<protein>
    <recommendedName>
        <fullName evidence="1">Major tropism determinant N-terminal domain-containing protein</fullName>
    </recommendedName>
</protein>
<evidence type="ECO:0000313" key="2">
    <source>
        <dbReference type="EMBL" id="MFC3478192.1"/>
    </source>
</evidence>
<accession>A0ABD5NGM6</accession>
<dbReference type="RefSeq" id="WP_232570693.1">
    <property type="nucleotide sequence ID" value="NZ_CP089466.1"/>
</dbReference>